<feature type="non-terminal residue" evidence="5">
    <location>
        <position position="114"/>
    </location>
</feature>
<dbReference type="GO" id="GO:0006355">
    <property type="term" value="P:regulation of DNA-templated transcription"/>
    <property type="evidence" value="ECO:0007669"/>
    <property type="project" value="InterPro"/>
</dbReference>
<organism evidence="5 6">
    <name type="scientific">Actinospica acidiphila</name>
    <dbReference type="NCBI Taxonomy" id="304899"/>
    <lineage>
        <taxon>Bacteria</taxon>
        <taxon>Bacillati</taxon>
        <taxon>Actinomycetota</taxon>
        <taxon>Actinomycetes</taxon>
        <taxon>Catenulisporales</taxon>
        <taxon>Actinospicaceae</taxon>
        <taxon>Actinospica</taxon>
    </lineage>
</organism>
<evidence type="ECO:0000256" key="2">
    <source>
        <dbReference type="PROSITE-ProRule" id="PRU01091"/>
    </source>
</evidence>
<dbReference type="EMBL" id="JAAGNA010000401">
    <property type="protein sequence ID" value="NEC49184.1"/>
    <property type="molecule type" value="Genomic_DNA"/>
</dbReference>
<feature type="DNA-binding region" description="OmpR/PhoB-type" evidence="2">
    <location>
        <begin position="14"/>
        <end position="110"/>
    </location>
</feature>
<evidence type="ECO:0000313" key="6">
    <source>
        <dbReference type="Proteomes" id="UP000471745"/>
    </source>
</evidence>
<dbReference type="InterPro" id="IPR001867">
    <property type="entry name" value="OmpR/PhoB-type_DNA-bd"/>
</dbReference>
<dbReference type="PANTHER" id="PTHR35807">
    <property type="entry name" value="TRANSCRIPTIONAL REGULATOR REDD-RELATED"/>
    <property type="match status" value="1"/>
</dbReference>
<dbReference type="SUPFAM" id="SSF46894">
    <property type="entry name" value="C-terminal effector domain of the bipartite response regulators"/>
    <property type="match status" value="1"/>
</dbReference>
<evidence type="ECO:0000256" key="3">
    <source>
        <dbReference type="SAM" id="MobiDB-lite"/>
    </source>
</evidence>
<comment type="caution">
    <text evidence="5">The sequence shown here is derived from an EMBL/GenBank/DDBJ whole genome shotgun (WGS) entry which is preliminary data.</text>
</comment>
<keyword evidence="6" id="KW-1185">Reference proteome</keyword>
<dbReference type="GO" id="GO:0000160">
    <property type="term" value="P:phosphorelay signal transduction system"/>
    <property type="evidence" value="ECO:0007669"/>
    <property type="project" value="InterPro"/>
</dbReference>
<dbReference type="SMART" id="SM00862">
    <property type="entry name" value="Trans_reg_C"/>
    <property type="match status" value="1"/>
</dbReference>
<dbReference type="GO" id="GO:0003677">
    <property type="term" value="F:DNA binding"/>
    <property type="evidence" value="ECO:0007669"/>
    <property type="project" value="UniProtKB-UniRule"/>
</dbReference>
<dbReference type="PROSITE" id="PS51755">
    <property type="entry name" value="OMPR_PHOB"/>
    <property type="match status" value="1"/>
</dbReference>
<evidence type="ECO:0000313" key="5">
    <source>
        <dbReference type="EMBL" id="NEC49184.1"/>
    </source>
</evidence>
<dbReference type="AlphaFoldDB" id="A0A9X5CIM9"/>
<dbReference type="InterPro" id="IPR051677">
    <property type="entry name" value="AfsR-DnrI-RedD_regulator"/>
</dbReference>
<sequence length="114" mass="11882">MDGVPRGPEQRGPGSSPEPAALRFGVLGPVRAWRDDVPVATGSPQQRALLAALLLREGRTATAAELIDALWGEEPPSQALAAVRTYASRLRKVLDPGVLVSESGGYAVRGLGEG</sequence>
<name>A0A9X5CIM9_9ACTN</name>
<dbReference type="RefSeq" id="WP_203586888.1">
    <property type="nucleotide sequence ID" value="NZ_JAAGNA010000401.1"/>
</dbReference>
<dbReference type="Gene3D" id="1.10.10.10">
    <property type="entry name" value="Winged helix-like DNA-binding domain superfamily/Winged helix DNA-binding domain"/>
    <property type="match status" value="1"/>
</dbReference>
<proteinExistence type="predicted"/>
<dbReference type="Pfam" id="PF00486">
    <property type="entry name" value="Trans_reg_C"/>
    <property type="match status" value="1"/>
</dbReference>
<dbReference type="InterPro" id="IPR036388">
    <property type="entry name" value="WH-like_DNA-bd_sf"/>
</dbReference>
<accession>A0A9X5CIM9</accession>
<evidence type="ECO:0000259" key="4">
    <source>
        <dbReference type="PROSITE" id="PS51755"/>
    </source>
</evidence>
<dbReference type="Proteomes" id="UP000471745">
    <property type="component" value="Unassembled WGS sequence"/>
</dbReference>
<dbReference type="InterPro" id="IPR016032">
    <property type="entry name" value="Sig_transdc_resp-reg_C-effctor"/>
</dbReference>
<feature type="domain" description="OmpR/PhoB-type" evidence="4">
    <location>
        <begin position="14"/>
        <end position="110"/>
    </location>
</feature>
<keyword evidence="1 2" id="KW-0238">DNA-binding</keyword>
<gene>
    <name evidence="5" type="ORF">G3I18_11430</name>
</gene>
<reference evidence="5 6" key="1">
    <citation type="submission" date="2020-01" db="EMBL/GenBank/DDBJ databases">
        <title>Insect and environment-associated Actinomycetes.</title>
        <authorList>
            <person name="Currrie C."/>
            <person name="Chevrette M."/>
            <person name="Carlson C."/>
            <person name="Stubbendieck R."/>
            <person name="Wendt-Pienkowski E."/>
        </authorList>
    </citation>
    <scope>NUCLEOTIDE SEQUENCE [LARGE SCALE GENOMIC DNA]</scope>
    <source>
        <strain evidence="5 6">SID8189</strain>
    </source>
</reference>
<evidence type="ECO:0000256" key="1">
    <source>
        <dbReference type="ARBA" id="ARBA00023125"/>
    </source>
</evidence>
<protein>
    <submittedName>
        <fullName evidence="5">AfsR family transcriptional regulator</fullName>
    </submittedName>
</protein>
<dbReference type="PANTHER" id="PTHR35807:SF1">
    <property type="entry name" value="TRANSCRIPTIONAL REGULATOR REDD"/>
    <property type="match status" value="1"/>
</dbReference>
<feature type="region of interest" description="Disordered" evidence="3">
    <location>
        <begin position="1"/>
        <end position="21"/>
    </location>
</feature>